<protein>
    <submittedName>
        <fullName evidence="4">Phosphodiesterase</fullName>
    </submittedName>
</protein>
<keyword evidence="1" id="KW-0472">Membrane</keyword>
<keyword evidence="1" id="KW-1133">Transmembrane helix</keyword>
<dbReference type="SMART" id="SM00065">
    <property type="entry name" value="GAF"/>
    <property type="match status" value="1"/>
</dbReference>
<dbReference type="PANTHER" id="PTHR43155:SF2">
    <property type="entry name" value="CYCLIC DI-GMP PHOSPHODIESTERASE PA4108"/>
    <property type="match status" value="1"/>
</dbReference>
<dbReference type="AlphaFoldDB" id="A0A5J6MME9"/>
<gene>
    <name evidence="4" type="ORF">FRZ44_30080</name>
</gene>
<accession>A0A5J6MME9</accession>
<dbReference type="PANTHER" id="PTHR43155">
    <property type="entry name" value="CYCLIC DI-GMP PHOSPHODIESTERASE PA4108-RELATED"/>
    <property type="match status" value="1"/>
</dbReference>
<dbReference type="Pfam" id="PF13487">
    <property type="entry name" value="HD_5"/>
    <property type="match status" value="1"/>
</dbReference>
<dbReference type="PROSITE" id="PS50885">
    <property type="entry name" value="HAMP"/>
    <property type="match status" value="1"/>
</dbReference>
<dbReference type="Gene3D" id="6.10.340.10">
    <property type="match status" value="1"/>
</dbReference>
<feature type="domain" description="HAMP" evidence="2">
    <location>
        <begin position="372"/>
        <end position="425"/>
    </location>
</feature>
<organism evidence="4 5">
    <name type="scientific">Hypericibacter terrae</name>
    <dbReference type="NCBI Taxonomy" id="2602015"/>
    <lineage>
        <taxon>Bacteria</taxon>
        <taxon>Pseudomonadati</taxon>
        <taxon>Pseudomonadota</taxon>
        <taxon>Alphaproteobacteria</taxon>
        <taxon>Rhodospirillales</taxon>
        <taxon>Dongiaceae</taxon>
        <taxon>Hypericibacter</taxon>
    </lineage>
</organism>
<feature type="transmembrane region" description="Helical" evidence="1">
    <location>
        <begin position="12"/>
        <end position="35"/>
    </location>
</feature>
<name>A0A5J6MME9_9PROT</name>
<evidence type="ECO:0000313" key="5">
    <source>
        <dbReference type="Proteomes" id="UP000326202"/>
    </source>
</evidence>
<dbReference type="SMART" id="SM00471">
    <property type="entry name" value="HDc"/>
    <property type="match status" value="1"/>
</dbReference>
<dbReference type="Gene3D" id="3.30.450.20">
    <property type="entry name" value="PAS domain"/>
    <property type="match status" value="1"/>
</dbReference>
<dbReference type="PROSITE" id="PS51832">
    <property type="entry name" value="HD_GYP"/>
    <property type="match status" value="1"/>
</dbReference>
<dbReference type="EMBL" id="CP042906">
    <property type="protein sequence ID" value="QEX17705.1"/>
    <property type="molecule type" value="Genomic_DNA"/>
</dbReference>
<dbReference type="CDD" id="cd00077">
    <property type="entry name" value="HDc"/>
    <property type="match status" value="1"/>
</dbReference>
<dbReference type="SUPFAM" id="SSF103190">
    <property type="entry name" value="Sensory domain-like"/>
    <property type="match status" value="1"/>
</dbReference>
<reference evidence="4 5" key="1">
    <citation type="submission" date="2019-08" db="EMBL/GenBank/DDBJ databases">
        <title>Hyperibacter terrae gen. nov., sp. nov. and Hyperibacter viscosus sp. nov., two new members in the family Rhodospirillaceae isolated from the rhizosphere of Hypericum perforatum.</title>
        <authorList>
            <person name="Noviana Z."/>
        </authorList>
    </citation>
    <scope>NUCLEOTIDE SEQUENCE [LARGE SCALE GENOMIC DNA]</scope>
    <source>
        <strain evidence="4 5">R5913</strain>
    </source>
</reference>
<dbReference type="SUPFAM" id="SSF109604">
    <property type="entry name" value="HD-domain/PDEase-like"/>
    <property type="match status" value="2"/>
</dbReference>
<keyword evidence="1" id="KW-0812">Transmembrane</keyword>
<dbReference type="SUPFAM" id="SSF55781">
    <property type="entry name" value="GAF domain-like"/>
    <property type="match status" value="1"/>
</dbReference>
<proteinExistence type="predicted"/>
<dbReference type="InterPro" id="IPR003660">
    <property type="entry name" value="HAMP_dom"/>
</dbReference>
<dbReference type="InterPro" id="IPR037522">
    <property type="entry name" value="HD_GYP_dom"/>
</dbReference>
<dbReference type="InterPro" id="IPR003018">
    <property type="entry name" value="GAF"/>
</dbReference>
<dbReference type="Gene3D" id="3.30.450.40">
    <property type="match status" value="1"/>
</dbReference>
<dbReference type="SMART" id="SM00304">
    <property type="entry name" value="HAMP"/>
    <property type="match status" value="1"/>
</dbReference>
<evidence type="ECO:0000259" key="2">
    <source>
        <dbReference type="PROSITE" id="PS50885"/>
    </source>
</evidence>
<evidence type="ECO:0000313" key="4">
    <source>
        <dbReference type="EMBL" id="QEX17705.1"/>
    </source>
</evidence>
<keyword evidence="5" id="KW-1185">Reference proteome</keyword>
<dbReference type="GO" id="GO:0007165">
    <property type="term" value="P:signal transduction"/>
    <property type="evidence" value="ECO:0007669"/>
    <property type="project" value="InterPro"/>
</dbReference>
<dbReference type="InterPro" id="IPR003607">
    <property type="entry name" value="HD/PDEase_dom"/>
</dbReference>
<evidence type="ECO:0000259" key="3">
    <source>
        <dbReference type="PROSITE" id="PS51832"/>
    </source>
</evidence>
<dbReference type="GO" id="GO:0008081">
    <property type="term" value="F:phosphoric diester hydrolase activity"/>
    <property type="evidence" value="ECO:0007669"/>
    <property type="project" value="UniProtKB-ARBA"/>
</dbReference>
<dbReference type="Gene3D" id="1.10.3210.10">
    <property type="entry name" value="Hypothetical protein af1432"/>
    <property type="match status" value="2"/>
</dbReference>
<dbReference type="Pfam" id="PF13185">
    <property type="entry name" value="GAF_2"/>
    <property type="match status" value="1"/>
</dbReference>
<dbReference type="GO" id="GO:0016020">
    <property type="term" value="C:membrane"/>
    <property type="evidence" value="ECO:0007669"/>
    <property type="project" value="InterPro"/>
</dbReference>
<evidence type="ECO:0000256" key="1">
    <source>
        <dbReference type="SAM" id="Phobius"/>
    </source>
</evidence>
<feature type="domain" description="HD-GYP" evidence="3">
    <location>
        <begin position="754"/>
        <end position="960"/>
    </location>
</feature>
<dbReference type="KEGG" id="htq:FRZ44_30080"/>
<dbReference type="RefSeq" id="WP_151177935.1">
    <property type="nucleotide sequence ID" value="NZ_CP042906.1"/>
</dbReference>
<dbReference type="OrthoDB" id="9802066at2"/>
<sequence>MAGGFGFGNRTFHLHVYIAVLFLGLLIAFAAITISTQNYLSRSMMLSSAETLFTRVGQETKQSIDAIYAPARTSVELLSKSIMMDATTLEVRLSRLPLLVASLQNHPEISAAYVGYQDGDFFLVRRFNPDSALGHALSAPKESAYVVQSISRDAEGLRDPRFLFYSDKLEFLTSKSVPNYVFDPRTRPWYQEAIVRIGTISTDPYLFYTTREVGATVAEASANQRAVIGIDVTLGAMSDLLKTQRPAPSSQLFVFNDKGEVLADTDSVYRLQVDDLGTPSLPKLSEMGQPLLSSIADHGMADLDRSHAYEINGVIWQGILTRWIVDGVPYYIAIAAPQKELLADAAHIRNIGLWISLGLLLLAIPITIVLSRMASGPLKALIHETRAVQALKFDEPIKVRSFIFEIDKLARSMDAMKSTIRRLLQIGTVLGAERSVDRLLNRILSETASVIDARGGLVYLQQPDGHLIAAHAYWDGQPRNLVRRPFDLVQDAEHPVIRAFKGENCAVVMSVADQRRWHPHLQNDKPLTCFAVGLHNRQGQPVGALIMAAGEETLDRRAMADRLALVEALSGAAAVAIETQRLIQEQKDLLRSLIELTAGAIDSKSAYTGGHCQRVPVLTEMLAKAAMNSKDGVFKDFTLNEDQWEELHIAAWLHDCGKVTSPEYVIDKATKLETIYDRLHEVRMRFEVAKREAEVACWKAIADGADRASALRDLLALWTALDDDFRFLAKSNVGGEFMAPADIERVQAIARRSWTRTLDDRIGISYDEAARKKRQPAPVLPVTEPLLADKAEHIVPRPDREKLAPDNPWGFKIKVPEHLFNRGEIHNLTIKRGTLTEEERFKINEHMIETIRMLSRLPLPRHLRNVPEIAGGHHEKMDGTGYPKRLSRHEMSLPARMMAIADIFEALTAGDRPYKKAKTLSESLAIMSKMRDENHIDPDLFDLFLSAGVYRDYADMFLAPEQRDDIDIEPLRRRA</sequence>
<dbReference type="InterPro" id="IPR029016">
    <property type="entry name" value="GAF-like_dom_sf"/>
</dbReference>
<feature type="transmembrane region" description="Helical" evidence="1">
    <location>
        <begin position="351"/>
        <end position="370"/>
    </location>
</feature>
<dbReference type="InterPro" id="IPR029151">
    <property type="entry name" value="Sensor-like_sf"/>
</dbReference>
<dbReference type="Proteomes" id="UP000326202">
    <property type="component" value="Chromosome"/>
</dbReference>